<evidence type="ECO:0000313" key="2">
    <source>
        <dbReference type="EMBL" id="MFC5150073.1"/>
    </source>
</evidence>
<gene>
    <name evidence="2" type="ORF">ACFPP6_36340</name>
</gene>
<organism evidence="2 3">
    <name type="scientific">Streptomyces aureoversilis</name>
    <dbReference type="NCBI Taxonomy" id="67277"/>
    <lineage>
        <taxon>Bacteria</taxon>
        <taxon>Bacillati</taxon>
        <taxon>Actinomycetota</taxon>
        <taxon>Actinomycetes</taxon>
        <taxon>Kitasatosporales</taxon>
        <taxon>Streptomycetaceae</taxon>
        <taxon>Streptomyces</taxon>
    </lineage>
</organism>
<evidence type="ECO:0000313" key="3">
    <source>
        <dbReference type="Proteomes" id="UP001596222"/>
    </source>
</evidence>
<name>A0ABW0ABR7_9ACTN</name>
<dbReference type="InterPro" id="IPR036821">
    <property type="entry name" value="Peptide_deformylase_sf"/>
</dbReference>
<accession>A0ABW0ABR7</accession>
<dbReference type="Pfam" id="PF01327">
    <property type="entry name" value="Pep_deformylase"/>
    <property type="match status" value="1"/>
</dbReference>
<dbReference type="SUPFAM" id="SSF56420">
    <property type="entry name" value="Peptide deformylase"/>
    <property type="match status" value="1"/>
</dbReference>
<evidence type="ECO:0000256" key="1">
    <source>
        <dbReference type="ARBA" id="ARBA00010759"/>
    </source>
</evidence>
<dbReference type="EMBL" id="JBHSKJ010000057">
    <property type="protein sequence ID" value="MFC5150073.1"/>
    <property type="molecule type" value="Genomic_DNA"/>
</dbReference>
<keyword evidence="3" id="KW-1185">Reference proteome</keyword>
<comment type="caution">
    <text evidence="2">The sequence shown here is derived from an EMBL/GenBank/DDBJ whole genome shotgun (WGS) entry which is preliminary data.</text>
</comment>
<dbReference type="Proteomes" id="UP001596222">
    <property type="component" value="Unassembled WGS sequence"/>
</dbReference>
<reference evidence="3" key="1">
    <citation type="journal article" date="2019" name="Int. J. Syst. Evol. Microbiol.">
        <title>The Global Catalogue of Microorganisms (GCM) 10K type strain sequencing project: providing services to taxonomists for standard genome sequencing and annotation.</title>
        <authorList>
            <consortium name="The Broad Institute Genomics Platform"/>
            <consortium name="The Broad Institute Genome Sequencing Center for Infectious Disease"/>
            <person name="Wu L."/>
            <person name="Ma J."/>
        </authorList>
    </citation>
    <scope>NUCLEOTIDE SEQUENCE [LARGE SCALE GENOMIC DNA]</scope>
    <source>
        <strain evidence="3">CGMCC 4.1641</strain>
    </source>
</reference>
<proteinExistence type="inferred from homology"/>
<protein>
    <submittedName>
        <fullName evidence="2">Peptide deformylase</fullName>
    </submittedName>
</protein>
<dbReference type="Gene3D" id="3.90.45.10">
    <property type="entry name" value="Peptide deformylase"/>
    <property type="match status" value="1"/>
</dbReference>
<dbReference type="RefSeq" id="WP_382051127.1">
    <property type="nucleotide sequence ID" value="NZ_JBHSKJ010000057.1"/>
</dbReference>
<sequence>MSIVGPQVGIGRAAAVVQPADLPPRRSSCSPAYHLLIGGKDEQYEGCSSFFDVRGMVPWPLMTTVAATALDGTDVTTVYERGIARLVAHEMDHLGGLFHIARMRPGVEPIPVEECWQTGRAWACEQ</sequence>
<comment type="similarity">
    <text evidence="1">Belongs to the polypeptide deformylase family.</text>
</comment>
<dbReference type="InterPro" id="IPR023635">
    <property type="entry name" value="Peptide_deformylase"/>
</dbReference>